<protein>
    <submittedName>
        <fullName evidence="1">Uncharacterized protein</fullName>
    </submittedName>
</protein>
<organism evidence="1 2">
    <name type="scientific">Pseudomonas asuensis</name>
    <dbReference type="NCBI Taxonomy" id="1825787"/>
    <lineage>
        <taxon>Bacteria</taxon>
        <taxon>Pseudomonadati</taxon>
        <taxon>Pseudomonadota</taxon>
        <taxon>Gammaproteobacteria</taxon>
        <taxon>Pseudomonadales</taxon>
        <taxon>Pseudomonadaceae</taxon>
        <taxon>Pseudomonas</taxon>
    </lineage>
</organism>
<name>A0ABQ2H3P4_9PSED</name>
<accession>A0ABQ2H3P4</accession>
<proteinExistence type="predicted"/>
<gene>
    <name evidence="1" type="ORF">GCM10009425_48880</name>
</gene>
<evidence type="ECO:0000313" key="1">
    <source>
        <dbReference type="EMBL" id="GGM32602.1"/>
    </source>
</evidence>
<dbReference type="Proteomes" id="UP000616499">
    <property type="component" value="Unassembled WGS sequence"/>
</dbReference>
<reference evidence="2" key="1">
    <citation type="journal article" date="2019" name="Int. J. Syst. Evol. Microbiol.">
        <title>The Global Catalogue of Microorganisms (GCM) 10K type strain sequencing project: providing services to taxonomists for standard genome sequencing and annotation.</title>
        <authorList>
            <consortium name="The Broad Institute Genomics Platform"/>
            <consortium name="The Broad Institute Genome Sequencing Center for Infectious Disease"/>
            <person name="Wu L."/>
            <person name="Ma J."/>
        </authorList>
    </citation>
    <scope>NUCLEOTIDE SEQUENCE [LARGE SCALE GENOMIC DNA]</scope>
    <source>
        <strain evidence="2">JCM 13501</strain>
    </source>
</reference>
<dbReference type="RefSeq" id="WP_188868729.1">
    <property type="nucleotide sequence ID" value="NZ_BMNW01000039.1"/>
</dbReference>
<keyword evidence="2" id="KW-1185">Reference proteome</keyword>
<sequence length="1297" mass="143633">MDISRPISPTHIAPIIPRLNQAQVQPSQSFRLKLAEGEYAITPRNADNQLLNKEQLHAFEQACKSVESMENIELPHGSVRRGKVPLQPASLLSEEKVMEVQVHLNKSNVPVRMQANELDVLALANGGMGRELFNIRLHMQPAVTQAQGAPTATAASAARRISSTAGVISGHSAESIQKAARRESFNQARVLLEAIYRNITDNDDESSYDLPALKNLANKPLSVKLAVAILAIEGNVEPGPVLRALRLGQDRPQAHAKHVILNTLPDLNAVQALAKSIDDLNPDQQNVAMLLKIGQRLAQESDADFVPYINRLHGTATFEDHSIEINPAYKPLKLPQNQLIELVGTWLMHTPALTTGTTNSATEYSNIEALLGPGGLMGTGSPRIPRLMHNLDRHLQGRFGNTPQYRHWLGYTAAHLLDRRLQPQDDQVLDETLVHLAQLPELNYIGSQLIGRSQNLPALCETLRGFKDKPLGLLLHAAVPEEPELARRFAQAMPFQFGYHLPNYVTMVQALSEFSGTAELKPEAKAYLLRLAADHVEQSNNSAQSAMEMMQVLGTIGRLINQGEERSQVMPAYGSWLPKAESADQLRRAANPDRAFLEGLTEYLIDADPRAAHMLAAKLKPNDEMDNSSSSGLALPVVLTLDTNQAYEWILPKIKAWAATSDPAELMNRALHLNGLLTETLDDGEYRFSDKYPNLREIAEQAEVTDNRALLGWVQMAGLLWHSLGAPNQIPKIATEQLQSIGNFHNEHYRMGVTLCLYRAVSDPDTAKAFKTFTERFKAKHTKIFAAPLFLLAAGDPRALPELTKVVQSRGFKDTRRVAPMVKFLSEMALSKSLDPMQKQRILDVVSQGASNYRDGVTPDMAHALALVKIADADTSDKGLALAALRGLHDRSDTQAASKALSKILYGITDQESTHFHDDYSKFMQHSRANTTLSFYATSIYLGIARKEVPASMRDEVGLMARALVARDGGAMAKDLRYDVKNSPHNAKIKDTAPDAWRLWQEPVQRTEPITFNADDLVNHVDPARFLHDKIIRENHAPEDEFSLLISVLDKEISVAKALEQLPEHAPSPHKAIERQLLMAVAPGNSMSQSAQHLRAISQDMPFPQLAFDIKTLIKKLEPQPLSAEKCSSLKASISDNREDLFLCGTEIMGSCLNIHGNPSFTKALPGYLLDGKYLSAQICNDQGALMWRRMLRLTWSIEHEKPVIYVDREYGNLGVPDKLKAATLRLVQEKALRMGALVAVDDNDEYADNEVTNLGAVHVLRSGRQFEYVDALESTMGGGEYRIPHTQPMRQLGPIR</sequence>
<dbReference type="EMBL" id="BMNW01000039">
    <property type="protein sequence ID" value="GGM32602.1"/>
    <property type="molecule type" value="Genomic_DNA"/>
</dbReference>
<comment type="caution">
    <text evidence="1">The sequence shown here is derived from an EMBL/GenBank/DDBJ whole genome shotgun (WGS) entry which is preliminary data.</text>
</comment>
<evidence type="ECO:0000313" key="2">
    <source>
        <dbReference type="Proteomes" id="UP000616499"/>
    </source>
</evidence>